<evidence type="ECO:0000313" key="1">
    <source>
        <dbReference type="EMBL" id="KOS42671.1"/>
    </source>
</evidence>
<organism evidence="1 2">
    <name type="scientific">Penicillium nordicum</name>
    <dbReference type="NCBI Taxonomy" id="229535"/>
    <lineage>
        <taxon>Eukaryota</taxon>
        <taxon>Fungi</taxon>
        <taxon>Dikarya</taxon>
        <taxon>Ascomycota</taxon>
        <taxon>Pezizomycotina</taxon>
        <taxon>Eurotiomycetes</taxon>
        <taxon>Eurotiomycetidae</taxon>
        <taxon>Eurotiales</taxon>
        <taxon>Aspergillaceae</taxon>
        <taxon>Penicillium</taxon>
    </lineage>
</organism>
<gene>
    <name evidence="1" type="ORF">ACN38_g6429</name>
</gene>
<dbReference type="Proteomes" id="UP000037696">
    <property type="component" value="Unassembled WGS sequence"/>
</dbReference>
<accession>A0A0M8P844</accession>
<proteinExistence type="predicted"/>
<sequence length="105" mass="12320">MYFLRIHFGFTSDSLQIHFRFTSDSLHSIQIQFTLKVPMPILEGIDFINQHRVSHMTRPYEARDQNIYHVSLLNHMIHTARIFTIQAWRCDSLSDSTLSSRGPSI</sequence>
<dbReference type="EMBL" id="LHQQ01000100">
    <property type="protein sequence ID" value="KOS42671.1"/>
    <property type="molecule type" value="Genomic_DNA"/>
</dbReference>
<protein>
    <submittedName>
        <fullName evidence="1">Uncharacterized protein</fullName>
    </submittedName>
</protein>
<reference evidence="1 2" key="1">
    <citation type="submission" date="2015-08" db="EMBL/GenBank/DDBJ databases">
        <title>Genome sequencing of Penicillium nordicum.</title>
        <authorList>
            <person name="Nguyen H.D."/>
            <person name="Seifert K.A."/>
        </authorList>
    </citation>
    <scope>NUCLEOTIDE SEQUENCE [LARGE SCALE GENOMIC DNA]</scope>
    <source>
        <strain evidence="1 2">DAOMC 185683</strain>
    </source>
</reference>
<evidence type="ECO:0000313" key="2">
    <source>
        <dbReference type="Proteomes" id="UP000037696"/>
    </source>
</evidence>
<dbReference type="AlphaFoldDB" id="A0A0M8P844"/>
<keyword evidence="2" id="KW-1185">Reference proteome</keyword>
<comment type="caution">
    <text evidence="1">The sequence shown here is derived from an EMBL/GenBank/DDBJ whole genome shotgun (WGS) entry which is preliminary data.</text>
</comment>
<name>A0A0M8P844_9EURO</name>